<evidence type="ECO:0000313" key="2">
    <source>
        <dbReference type="Proteomes" id="UP000251889"/>
    </source>
</evidence>
<gene>
    <name evidence="1" type="ORF">DQQ10_02220</name>
</gene>
<accession>A0A364Y7R7</accession>
<dbReference type="Gene3D" id="3.20.20.140">
    <property type="entry name" value="Metal-dependent hydrolases"/>
    <property type="match status" value="1"/>
</dbReference>
<dbReference type="SUPFAM" id="SSF51556">
    <property type="entry name" value="Metallo-dependent hydrolases"/>
    <property type="match status" value="1"/>
</dbReference>
<dbReference type="EMBL" id="QMFY01000001">
    <property type="protein sequence ID" value="RAW02943.1"/>
    <property type="molecule type" value="Genomic_DNA"/>
</dbReference>
<reference evidence="1 2" key="1">
    <citation type="submission" date="2018-06" db="EMBL/GenBank/DDBJ databases">
        <title>Chryseolinea flavus sp. nov., a member of the phylum Bacteroidetes isolated from soil.</title>
        <authorList>
            <person name="Li Y."/>
            <person name="Wang J."/>
        </authorList>
    </citation>
    <scope>NUCLEOTIDE SEQUENCE [LARGE SCALE GENOMIC DNA]</scope>
    <source>
        <strain evidence="1 2">SDU1-6</strain>
    </source>
</reference>
<dbReference type="InterPro" id="IPR032466">
    <property type="entry name" value="Metal_Hydrolase"/>
</dbReference>
<dbReference type="AlphaFoldDB" id="A0A364Y7R7"/>
<comment type="caution">
    <text evidence="1">The sequence shown here is derived from an EMBL/GenBank/DDBJ whole genome shotgun (WGS) entry which is preliminary data.</text>
</comment>
<name>A0A364Y7R7_9BACT</name>
<keyword evidence="2" id="KW-1185">Reference proteome</keyword>
<evidence type="ECO:0000313" key="1">
    <source>
        <dbReference type="EMBL" id="RAW02943.1"/>
    </source>
</evidence>
<evidence type="ECO:0008006" key="3">
    <source>
        <dbReference type="Google" id="ProtNLM"/>
    </source>
</evidence>
<dbReference type="OrthoDB" id="611177at2"/>
<organism evidence="1 2">
    <name type="scientific">Pseudochryseolinea flava</name>
    <dbReference type="NCBI Taxonomy" id="2059302"/>
    <lineage>
        <taxon>Bacteria</taxon>
        <taxon>Pseudomonadati</taxon>
        <taxon>Bacteroidota</taxon>
        <taxon>Cytophagia</taxon>
        <taxon>Cytophagales</taxon>
        <taxon>Fulvivirgaceae</taxon>
        <taxon>Pseudochryseolinea</taxon>
    </lineage>
</organism>
<protein>
    <recommendedName>
        <fullName evidence="3">Peptidase M19</fullName>
    </recommendedName>
</protein>
<proteinExistence type="predicted"/>
<dbReference type="Proteomes" id="UP000251889">
    <property type="component" value="Unassembled WGS sequence"/>
</dbReference>
<dbReference type="RefSeq" id="WP_112745157.1">
    <property type="nucleotide sequence ID" value="NZ_QMFY01000001.1"/>
</dbReference>
<sequence length="538" mass="61245">MKYFDLHLHPSLKSSLCINKSAWDTVKINDDAPEWLRGFRNVIDSQANLSQTVGKYELIVAPMVSLERAFAKNLLIKNILPKHSALNHELIKDIQHNKVSYLSSLERDRDTLVNSIAQQPQNVVLVNKISDYDPNKLNVLLAVEGAHSFKHGTTDPVENFKKFKDKHRVFYLAITHLSREEASTHAYGVKVKVGITGKNTDEEFDDLEITALGSSLNFTPEGKGLTPLGARFIEACLNQPKDKITLVDIKHMSFYARQYFYQMRIARQWTKIPIIASHTGFTGTSLNGETFVRRMPPSTGHEITRLKFWRKKGLGNTMFNPWSINLYKEDILTILDSKGLIGLSFDQRIVGAGKIYPEVFSAKELLKKDPLSLCYYISKSSRNPDKNRYECWNEVEVGSDNEESFKDYLQDILEGEGDLPEVSSITSFINNLLYVIKVGLLHGYNGTNGKVHVWDHICIGSDLDGLIDSLDFAHDKYNCVNALTIDLLVEKLRVDIRIMAKYDPTFDYQIQDIDNKLEKLFYANGVNFTKKFLDGTLF</sequence>